<dbReference type="PANTHER" id="PTHR30093:SF47">
    <property type="entry name" value="TYPE IV PILUS NON-CORE MINOR PILIN PILE"/>
    <property type="match status" value="1"/>
</dbReference>
<dbReference type="AlphaFoldDB" id="A0A1E7QXJ9"/>
<evidence type="ECO:0000256" key="2">
    <source>
        <dbReference type="SAM" id="Phobius"/>
    </source>
</evidence>
<dbReference type="InterPro" id="IPR031982">
    <property type="entry name" value="PilE-like"/>
</dbReference>
<accession>A0A1E7QXJ9</accession>
<keyword evidence="2" id="KW-0812">Transmembrane</keyword>
<dbReference type="Gene3D" id="3.30.700.10">
    <property type="entry name" value="Glycoprotein, Type 4 Pilin"/>
    <property type="match status" value="1"/>
</dbReference>
<dbReference type="OrthoDB" id="5296638at2"/>
<evidence type="ECO:0000313" key="4">
    <source>
        <dbReference type="Proteomes" id="UP000185895"/>
    </source>
</evidence>
<keyword evidence="2" id="KW-1133">Transmembrane helix</keyword>
<dbReference type="SUPFAM" id="SSF54523">
    <property type="entry name" value="Pili subunits"/>
    <property type="match status" value="1"/>
</dbReference>
<comment type="caution">
    <text evidence="3">The sequence shown here is derived from an EMBL/GenBank/DDBJ whole genome shotgun (WGS) entry which is preliminary data.</text>
</comment>
<dbReference type="Proteomes" id="UP000185895">
    <property type="component" value="Unassembled WGS sequence"/>
</dbReference>
<dbReference type="InterPro" id="IPR000983">
    <property type="entry name" value="Bac_GSPG_pilin"/>
</dbReference>
<dbReference type="InterPro" id="IPR012902">
    <property type="entry name" value="N_methyl_site"/>
</dbReference>
<dbReference type="PANTHER" id="PTHR30093">
    <property type="entry name" value="GENERAL SECRETION PATHWAY PROTEIN G"/>
    <property type="match status" value="1"/>
</dbReference>
<dbReference type="PRINTS" id="PR00813">
    <property type="entry name" value="BCTERIALGSPG"/>
</dbReference>
<gene>
    <name evidence="3" type="ORF">BJI46_06540</name>
</gene>
<dbReference type="RefSeq" id="WP_070071001.1">
    <property type="nucleotide sequence ID" value="NZ_MKKK01000073.1"/>
</dbReference>
<sequence>MKKQTGITLIELMIVVAIIGILAVIAYPSYTQYKIRTNRADIQTEMMRISQRLQSYHVINHNYSDVTLATAGATANYPTTGSAFYVLALNVDEDNQGYILTATPQAGIQNGNGIVCLNQDGQKYWAKGATACALSSSSNWEGN</sequence>
<organism evidence="3 4">
    <name type="scientific">Acinetobacter qingfengensis</name>
    <dbReference type="NCBI Taxonomy" id="1262585"/>
    <lineage>
        <taxon>Bacteria</taxon>
        <taxon>Pseudomonadati</taxon>
        <taxon>Pseudomonadota</taxon>
        <taxon>Gammaproteobacteria</taxon>
        <taxon>Moraxellales</taxon>
        <taxon>Moraxellaceae</taxon>
        <taxon>Acinetobacter</taxon>
    </lineage>
</organism>
<dbReference type="STRING" id="1262585.BJI46_06540"/>
<dbReference type="NCBIfam" id="TIGR02532">
    <property type="entry name" value="IV_pilin_GFxxxE"/>
    <property type="match status" value="1"/>
</dbReference>
<dbReference type="Pfam" id="PF07963">
    <property type="entry name" value="N_methyl"/>
    <property type="match status" value="1"/>
</dbReference>
<dbReference type="GO" id="GO:0015627">
    <property type="term" value="C:type II protein secretion system complex"/>
    <property type="evidence" value="ECO:0007669"/>
    <property type="project" value="InterPro"/>
</dbReference>
<proteinExistence type="predicted"/>
<keyword evidence="1" id="KW-0488">Methylation</keyword>
<dbReference type="GO" id="GO:0043683">
    <property type="term" value="P:type IV pilus assembly"/>
    <property type="evidence" value="ECO:0007669"/>
    <property type="project" value="InterPro"/>
</dbReference>
<keyword evidence="4" id="KW-1185">Reference proteome</keyword>
<name>A0A1E7QXJ9_9GAMM</name>
<feature type="transmembrane region" description="Helical" evidence="2">
    <location>
        <begin position="12"/>
        <end position="30"/>
    </location>
</feature>
<dbReference type="PROSITE" id="PS00409">
    <property type="entry name" value="PROKAR_NTER_METHYL"/>
    <property type="match status" value="1"/>
</dbReference>
<dbReference type="EMBL" id="MKKK01000073">
    <property type="protein sequence ID" value="OEY91790.1"/>
    <property type="molecule type" value="Genomic_DNA"/>
</dbReference>
<dbReference type="InterPro" id="IPR045584">
    <property type="entry name" value="Pilin-like"/>
</dbReference>
<dbReference type="Pfam" id="PF16732">
    <property type="entry name" value="ComP_DUS"/>
    <property type="match status" value="1"/>
</dbReference>
<reference evidence="3 4" key="1">
    <citation type="submission" date="2016-09" db="EMBL/GenBank/DDBJ databases">
        <authorList>
            <person name="Capua I."/>
            <person name="De Benedictis P."/>
            <person name="Joannis T."/>
            <person name="Lombin L.H."/>
            <person name="Cattoli G."/>
        </authorList>
    </citation>
    <scope>NUCLEOTIDE SEQUENCE [LARGE SCALE GENOMIC DNA]</scope>
    <source>
        <strain evidence="3 4">ANC 4671</strain>
    </source>
</reference>
<evidence type="ECO:0000256" key="1">
    <source>
        <dbReference type="ARBA" id="ARBA00022481"/>
    </source>
</evidence>
<keyword evidence="2" id="KW-0472">Membrane</keyword>
<dbReference type="GO" id="GO:0015628">
    <property type="term" value="P:protein secretion by the type II secretion system"/>
    <property type="evidence" value="ECO:0007669"/>
    <property type="project" value="InterPro"/>
</dbReference>
<protein>
    <submittedName>
        <fullName evidence="3">Pilus assembly protein PilE</fullName>
    </submittedName>
</protein>
<evidence type="ECO:0000313" key="3">
    <source>
        <dbReference type="EMBL" id="OEY91790.1"/>
    </source>
</evidence>